<proteinExistence type="predicted"/>
<protein>
    <submittedName>
        <fullName evidence="1">Uncharacterized protein</fullName>
    </submittedName>
</protein>
<dbReference type="AlphaFoldDB" id="A0A0G4LU65"/>
<dbReference type="EMBL" id="CVQH01018446">
    <property type="protein sequence ID" value="CRK25135.1"/>
    <property type="molecule type" value="Genomic_DNA"/>
</dbReference>
<evidence type="ECO:0000313" key="1">
    <source>
        <dbReference type="EMBL" id="CRK25135.1"/>
    </source>
</evidence>
<name>A0A0G4LU65_VERLO</name>
<evidence type="ECO:0000313" key="2">
    <source>
        <dbReference type="Proteomes" id="UP000044602"/>
    </source>
</evidence>
<reference evidence="1 2" key="1">
    <citation type="submission" date="2015-05" db="EMBL/GenBank/DDBJ databases">
        <authorList>
            <person name="Wang D.B."/>
            <person name="Wang M."/>
        </authorList>
    </citation>
    <scope>NUCLEOTIDE SEQUENCE [LARGE SCALE GENOMIC DNA]</scope>
    <source>
        <strain evidence="1">VL1</strain>
    </source>
</reference>
<keyword evidence="2" id="KW-1185">Reference proteome</keyword>
<gene>
    <name evidence="1" type="ORF">BN1708_014156</name>
</gene>
<accession>A0A0G4LU65</accession>
<dbReference type="Proteomes" id="UP000044602">
    <property type="component" value="Unassembled WGS sequence"/>
</dbReference>
<sequence length="201" mass="21905">MIVVGTLKRGPSSHMHRVLAALVGLVTSMQHQAKRSPAELSSAPPARGVELCLENRACRSEWVPRHRGSFGGGGWPPRLLQAQLQGWQRRVPERATGVGDWHELVVLAAERRERSWRGRDGGEVDVQCPAYAADRGGVVDGSNGQTDACDGWWSGGLGRVPPLPQPKPTTSHAHEGIGIPMSSRWIRKDNTAKERRGHQVG</sequence>
<organism evidence="1 2">
    <name type="scientific">Verticillium longisporum</name>
    <name type="common">Verticillium dahliae var. longisporum</name>
    <dbReference type="NCBI Taxonomy" id="100787"/>
    <lineage>
        <taxon>Eukaryota</taxon>
        <taxon>Fungi</taxon>
        <taxon>Dikarya</taxon>
        <taxon>Ascomycota</taxon>
        <taxon>Pezizomycotina</taxon>
        <taxon>Sordariomycetes</taxon>
        <taxon>Hypocreomycetidae</taxon>
        <taxon>Glomerellales</taxon>
        <taxon>Plectosphaerellaceae</taxon>
        <taxon>Verticillium</taxon>
    </lineage>
</organism>